<dbReference type="GO" id="GO:0006935">
    <property type="term" value="P:chemotaxis"/>
    <property type="evidence" value="ECO:0007669"/>
    <property type="project" value="InterPro"/>
</dbReference>
<dbReference type="Pfam" id="PF00015">
    <property type="entry name" value="MCPsignal"/>
    <property type="match status" value="1"/>
</dbReference>
<feature type="domain" description="HAMP" evidence="10">
    <location>
        <begin position="215"/>
        <end position="268"/>
    </location>
</feature>
<keyword evidence="3 5" id="KW-0807">Transducer</keyword>
<dbReference type="InterPro" id="IPR004090">
    <property type="entry name" value="Chemotax_Me-accpt_rcpt"/>
</dbReference>
<dbReference type="PANTHER" id="PTHR32089:SF112">
    <property type="entry name" value="LYSOZYME-LIKE PROTEIN-RELATED"/>
    <property type="match status" value="1"/>
</dbReference>
<dbReference type="Gene3D" id="1.10.287.950">
    <property type="entry name" value="Methyl-accepting chemotaxis protein"/>
    <property type="match status" value="1"/>
</dbReference>
<comment type="similarity">
    <text evidence="4">Belongs to the methyl-accepting chemotaxis (MCP) protein family.</text>
</comment>
<evidence type="ECO:0000313" key="12">
    <source>
        <dbReference type="Proteomes" id="UP000539175"/>
    </source>
</evidence>
<dbReference type="CDD" id="cd06225">
    <property type="entry name" value="HAMP"/>
    <property type="match status" value="1"/>
</dbReference>
<dbReference type="GO" id="GO:0005886">
    <property type="term" value="C:plasma membrane"/>
    <property type="evidence" value="ECO:0007669"/>
    <property type="project" value="UniProtKB-SubCell"/>
</dbReference>
<dbReference type="RefSeq" id="WP_184803183.1">
    <property type="nucleotide sequence ID" value="NZ_JACIIZ010000010.1"/>
</dbReference>
<keyword evidence="12" id="KW-1185">Reference proteome</keyword>
<dbReference type="GO" id="GO:0007165">
    <property type="term" value="P:signal transduction"/>
    <property type="evidence" value="ECO:0007669"/>
    <property type="project" value="UniProtKB-KW"/>
</dbReference>
<evidence type="ECO:0000259" key="10">
    <source>
        <dbReference type="PROSITE" id="PS50885"/>
    </source>
</evidence>
<dbReference type="PROSITE" id="PS50111">
    <property type="entry name" value="CHEMOTAXIS_TRANSDUC_2"/>
    <property type="match status" value="1"/>
</dbReference>
<dbReference type="PANTHER" id="PTHR32089">
    <property type="entry name" value="METHYL-ACCEPTING CHEMOTAXIS PROTEIN MCPB"/>
    <property type="match status" value="1"/>
</dbReference>
<evidence type="ECO:0000256" key="4">
    <source>
        <dbReference type="ARBA" id="ARBA00029447"/>
    </source>
</evidence>
<evidence type="ECO:0000259" key="9">
    <source>
        <dbReference type="PROSITE" id="PS50192"/>
    </source>
</evidence>
<feature type="transmembrane region" description="Helical" evidence="7">
    <location>
        <begin position="193"/>
        <end position="212"/>
    </location>
</feature>
<comment type="subcellular location">
    <subcellularLocation>
        <location evidence="1">Cell inner membrane</location>
        <topology evidence="1">Multi-pass membrane protein</topology>
    </subcellularLocation>
</comment>
<evidence type="ECO:0000256" key="1">
    <source>
        <dbReference type="ARBA" id="ARBA00004429"/>
    </source>
</evidence>
<evidence type="ECO:0000256" key="7">
    <source>
        <dbReference type="SAM" id="Phobius"/>
    </source>
</evidence>
<keyword evidence="7" id="KW-1133">Transmembrane helix</keyword>
<dbReference type="EMBL" id="JACIIZ010000010">
    <property type="protein sequence ID" value="MBB6253106.1"/>
    <property type="molecule type" value="Genomic_DNA"/>
</dbReference>
<evidence type="ECO:0000256" key="6">
    <source>
        <dbReference type="SAM" id="Coils"/>
    </source>
</evidence>
<keyword evidence="7" id="KW-0812">Transmembrane</keyword>
<sequence length="565" mass="59145">MLLENLRISNKINVVVGIFSVVVIGLIVVSAMRMTAVDNAYSDLITRVDRSATMSVRANRYVNVYLAAAFQLATETTDDGNAKLLAQADDAKRLYAELIAGVRKNLPEWASRLDPIDKAVKQGFAGCGPSITAARKAVTADENMKVAAQLKAECGVPLDKALADFMTFNNDLLKASADSANALNADTRNTIRLQAIGAGVAVLFTLLLALWISRAGLTAPIAALRLVMDRLAGNELSAEVPGQARRDEIGAMARSVQVFKSNALEVERLRAAQREQEARAVEEQRAALHRMADAFEAKVMDVVRAVSKTSGELQQTARGMSSTASEATAQATTVAAAAEQASSNVQTVAAASEQLSSSISEIARQVVESTRIANVASDGAVRSTGLVQGLATAADRIGEVVQLIDAIAAQTNLLALNATIEAARAGEAGKGFAVVAGEVKSLAGQTARATSEISQQIATVQEETRRTVTAIDDIAQVINQIQGISTGISSAVEEQGAATREIARNVQEAAQGTQDVSETITGVSDAAGMTGAAAEQVLASANQLAGDSQRLRTEVQDFLATVRAA</sequence>
<dbReference type="Proteomes" id="UP000539175">
    <property type="component" value="Unassembled WGS sequence"/>
</dbReference>
<dbReference type="InterPro" id="IPR000727">
    <property type="entry name" value="T_SNARE_dom"/>
</dbReference>
<organism evidence="11 12">
    <name type="scientific">Nitrospirillum iridis</name>
    <dbReference type="NCBI Taxonomy" id="765888"/>
    <lineage>
        <taxon>Bacteria</taxon>
        <taxon>Pseudomonadati</taxon>
        <taxon>Pseudomonadota</taxon>
        <taxon>Alphaproteobacteria</taxon>
        <taxon>Rhodospirillales</taxon>
        <taxon>Azospirillaceae</taxon>
        <taxon>Nitrospirillum</taxon>
    </lineage>
</organism>
<reference evidence="11 12" key="1">
    <citation type="submission" date="2020-08" db="EMBL/GenBank/DDBJ databases">
        <title>Genomic Encyclopedia of Type Strains, Phase IV (KMG-IV): sequencing the most valuable type-strain genomes for metagenomic binning, comparative biology and taxonomic classification.</title>
        <authorList>
            <person name="Goeker M."/>
        </authorList>
    </citation>
    <scope>NUCLEOTIDE SEQUENCE [LARGE SCALE GENOMIC DNA]</scope>
    <source>
        <strain evidence="11 12">DSM 22198</strain>
    </source>
</reference>
<dbReference type="InterPro" id="IPR003660">
    <property type="entry name" value="HAMP_dom"/>
</dbReference>
<keyword evidence="6" id="KW-0175">Coiled coil</keyword>
<dbReference type="PROSITE" id="PS50885">
    <property type="entry name" value="HAMP"/>
    <property type="match status" value="1"/>
</dbReference>
<evidence type="ECO:0000313" key="11">
    <source>
        <dbReference type="EMBL" id="MBB6253106.1"/>
    </source>
</evidence>
<keyword evidence="2" id="KW-1003">Cell membrane</keyword>
<dbReference type="PROSITE" id="PS50192">
    <property type="entry name" value="T_SNARE"/>
    <property type="match status" value="1"/>
</dbReference>
<evidence type="ECO:0000256" key="2">
    <source>
        <dbReference type="ARBA" id="ARBA00022519"/>
    </source>
</evidence>
<name>A0A7X0B187_9PROT</name>
<feature type="coiled-coil region" evidence="6">
    <location>
        <begin position="264"/>
        <end position="298"/>
    </location>
</feature>
<comment type="caution">
    <text evidence="11">The sequence shown here is derived from an EMBL/GenBank/DDBJ whole genome shotgun (WGS) entry which is preliminary data.</text>
</comment>
<dbReference type="SMART" id="SM00283">
    <property type="entry name" value="MA"/>
    <property type="match status" value="1"/>
</dbReference>
<keyword evidence="7" id="KW-0472">Membrane</keyword>
<gene>
    <name evidence="11" type="ORF">FHS74_003675</name>
</gene>
<keyword evidence="2" id="KW-0997">Cell inner membrane</keyword>
<proteinExistence type="inferred from homology"/>
<dbReference type="AlphaFoldDB" id="A0A7X0B187"/>
<feature type="domain" description="T-SNARE coiled-coil homology" evidence="9">
    <location>
        <begin position="461"/>
        <end position="523"/>
    </location>
</feature>
<dbReference type="PRINTS" id="PR00260">
    <property type="entry name" value="CHEMTRNSDUCR"/>
</dbReference>
<dbReference type="Pfam" id="PF00672">
    <property type="entry name" value="HAMP"/>
    <property type="match status" value="1"/>
</dbReference>
<evidence type="ECO:0000259" key="8">
    <source>
        <dbReference type="PROSITE" id="PS50111"/>
    </source>
</evidence>
<dbReference type="SUPFAM" id="SSF58104">
    <property type="entry name" value="Methyl-accepting chemotaxis protein (MCP) signaling domain"/>
    <property type="match status" value="1"/>
</dbReference>
<dbReference type="SMART" id="SM00304">
    <property type="entry name" value="HAMP"/>
    <property type="match status" value="1"/>
</dbReference>
<dbReference type="GO" id="GO:0004888">
    <property type="term" value="F:transmembrane signaling receptor activity"/>
    <property type="evidence" value="ECO:0007669"/>
    <property type="project" value="InterPro"/>
</dbReference>
<evidence type="ECO:0000256" key="5">
    <source>
        <dbReference type="PROSITE-ProRule" id="PRU00284"/>
    </source>
</evidence>
<dbReference type="Gene3D" id="6.10.340.10">
    <property type="match status" value="1"/>
</dbReference>
<feature type="transmembrane region" description="Helical" evidence="7">
    <location>
        <begin position="12"/>
        <end position="32"/>
    </location>
</feature>
<accession>A0A7X0B187</accession>
<dbReference type="InterPro" id="IPR004089">
    <property type="entry name" value="MCPsignal_dom"/>
</dbReference>
<feature type="domain" description="Methyl-accepting transducer" evidence="8">
    <location>
        <begin position="309"/>
        <end position="545"/>
    </location>
</feature>
<protein>
    <submittedName>
        <fullName evidence="11">Methyl-accepting chemotaxis protein</fullName>
    </submittedName>
</protein>
<evidence type="ECO:0000256" key="3">
    <source>
        <dbReference type="ARBA" id="ARBA00023224"/>
    </source>
</evidence>